<dbReference type="SUPFAM" id="SSF55729">
    <property type="entry name" value="Acyl-CoA N-acyltransferases (Nat)"/>
    <property type="match status" value="1"/>
</dbReference>
<dbReference type="PROSITE" id="PS51186">
    <property type="entry name" value="GNAT"/>
    <property type="match status" value="1"/>
</dbReference>
<dbReference type="RefSeq" id="WP_105062010.1">
    <property type="nucleotide sequence ID" value="NZ_MSCJ01000003.1"/>
</dbReference>
<name>A0A2S7VL25_PHOAN</name>
<sequence length="158" mass="18243">MTSIQLRNYNPRYEQELSHLYYDAITKLAPAYYHPQQVKIWADYPRKHPNEFAELLTQGTVIMAINSKGKVIGFGQLHPKNYIALLYTLPEFNRLGVASAIYSKLEQLAYISHQTTLSVTASKLSQPLFQKLGFELIDTEIAVRDDITFERYNMVKLL</sequence>
<dbReference type="PANTHER" id="PTHR43451:SF1">
    <property type="entry name" value="ACETYLTRANSFERASE"/>
    <property type="match status" value="1"/>
</dbReference>
<dbReference type="Proteomes" id="UP000238730">
    <property type="component" value="Unassembled WGS sequence"/>
</dbReference>
<gene>
    <name evidence="2" type="ORF">BTO08_18270</name>
</gene>
<accession>A0A2S7VL25</accession>
<evidence type="ECO:0000259" key="1">
    <source>
        <dbReference type="PROSITE" id="PS51186"/>
    </source>
</evidence>
<dbReference type="InterPro" id="IPR000182">
    <property type="entry name" value="GNAT_dom"/>
</dbReference>
<dbReference type="CDD" id="cd04301">
    <property type="entry name" value="NAT_SF"/>
    <property type="match status" value="1"/>
</dbReference>
<evidence type="ECO:0000313" key="2">
    <source>
        <dbReference type="EMBL" id="PQJ62191.1"/>
    </source>
</evidence>
<comment type="caution">
    <text evidence="2">The sequence shown here is derived from an EMBL/GenBank/DDBJ whole genome shotgun (WGS) entry which is preliminary data.</text>
</comment>
<dbReference type="Pfam" id="PF13673">
    <property type="entry name" value="Acetyltransf_10"/>
    <property type="match status" value="1"/>
</dbReference>
<dbReference type="GO" id="GO:0016747">
    <property type="term" value="F:acyltransferase activity, transferring groups other than amino-acyl groups"/>
    <property type="evidence" value="ECO:0007669"/>
    <property type="project" value="InterPro"/>
</dbReference>
<dbReference type="EMBL" id="MSCJ01000003">
    <property type="protein sequence ID" value="PQJ62191.1"/>
    <property type="molecule type" value="Genomic_DNA"/>
</dbReference>
<dbReference type="InterPro" id="IPR052564">
    <property type="entry name" value="N-acetyltrans/Recomb-assoc"/>
</dbReference>
<protein>
    <submittedName>
        <fullName evidence="2">GNAT family N-acetyltransferase</fullName>
    </submittedName>
</protein>
<organism evidence="2 3">
    <name type="scientific">Photobacterium angustum</name>
    <dbReference type="NCBI Taxonomy" id="661"/>
    <lineage>
        <taxon>Bacteria</taxon>
        <taxon>Pseudomonadati</taxon>
        <taxon>Pseudomonadota</taxon>
        <taxon>Gammaproteobacteria</taxon>
        <taxon>Vibrionales</taxon>
        <taxon>Vibrionaceae</taxon>
        <taxon>Photobacterium</taxon>
    </lineage>
</organism>
<feature type="domain" description="N-acetyltransferase" evidence="1">
    <location>
        <begin position="4"/>
        <end position="158"/>
    </location>
</feature>
<evidence type="ECO:0000313" key="3">
    <source>
        <dbReference type="Proteomes" id="UP000238730"/>
    </source>
</evidence>
<dbReference type="OrthoDB" id="5355033at2"/>
<dbReference type="PANTHER" id="PTHR43451">
    <property type="entry name" value="ACETYLTRANSFERASE (GNAT) FAMILY PROTEIN"/>
    <property type="match status" value="1"/>
</dbReference>
<proteinExistence type="predicted"/>
<dbReference type="Gene3D" id="3.40.630.30">
    <property type="match status" value="1"/>
</dbReference>
<dbReference type="AlphaFoldDB" id="A0A2S7VL25"/>
<dbReference type="InterPro" id="IPR016181">
    <property type="entry name" value="Acyl_CoA_acyltransferase"/>
</dbReference>
<keyword evidence="2" id="KW-0808">Transferase</keyword>
<reference evidence="2 3" key="1">
    <citation type="submission" date="2016-12" db="EMBL/GenBank/DDBJ databases">
        <title>Diversity of luminous bacteria.</title>
        <authorList>
            <person name="Yoshizawa S."/>
            <person name="Kogure K."/>
        </authorList>
    </citation>
    <scope>NUCLEOTIDE SEQUENCE [LARGE SCALE GENOMIC DNA]</scope>
    <source>
        <strain evidence="2 3">LC1-200</strain>
    </source>
</reference>